<keyword evidence="5" id="KW-1185">Reference proteome</keyword>
<organism evidence="4 5">
    <name type="scientific">Daldinia eschscholtzii</name>
    <dbReference type="NCBI Taxonomy" id="292717"/>
    <lineage>
        <taxon>Eukaryota</taxon>
        <taxon>Fungi</taxon>
        <taxon>Dikarya</taxon>
        <taxon>Ascomycota</taxon>
        <taxon>Pezizomycotina</taxon>
        <taxon>Sordariomycetes</taxon>
        <taxon>Xylariomycetidae</taxon>
        <taxon>Xylariales</taxon>
        <taxon>Hypoxylaceae</taxon>
        <taxon>Daldinia</taxon>
    </lineage>
</organism>
<evidence type="ECO:0000313" key="4">
    <source>
        <dbReference type="EMBL" id="KAK6950274.1"/>
    </source>
</evidence>
<reference evidence="4 5" key="1">
    <citation type="journal article" date="2024" name="Front Chem Biol">
        <title>Unveiling the potential of Daldinia eschscholtzii MFLUCC 19-0629 through bioactivity and bioinformatics studies for enhanced sustainable agriculture production.</title>
        <authorList>
            <person name="Brooks S."/>
            <person name="Weaver J.A."/>
            <person name="Klomchit A."/>
            <person name="Alharthi S.A."/>
            <person name="Onlamun T."/>
            <person name="Nurani R."/>
            <person name="Vong T.K."/>
            <person name="Alberti F."/>
            <person name="Greco C."/>
        </authorList>
    </citation>
    <scope>NUCLEOTIDE SEQUENCE [LARGE SCALE GENOMIC DNA]</scope>
    <source>
        <strain evidence="4">MFLUCC 19-0629</strain>
    </source>
</reference>
<accession>A0AAX6MCS4</accession>
<comment type="similarity">
    <text evidence="2">Belongs to the TCTP family.</text>
</comment>
<dbReference type="InterPro" id="IPR034737">
    <property type="entry name" value="TCTP"/>
</dbReference>
<evidence type="ECO:0000313" key="5">
    <source>
        <dbReference type="Proteomes" id="UP001369815"/>
    </source>
</evidence>
<dbReference type="PANTHER" id="PTHR11991">
    <property type="entry name" value="TRANSLATIONALLY CONTROLLED TUMOR PROTEIN-RELATED"/>
    <property type="match status" value="1"/>
</dbReference>
<feature type="domain" description="TCTP" evidence="3">
    <location>
        <begin position="1"/>
        <end position="171"/>
    </location>
</feature>
<dbReference type="Proteomes" id="UP001369815">
    <property type="component" value="Unassembled WGS sequence"/>
</dbReference>
<dbReference type="InterPro" id="IPR011323">
    <property type="entry name" value="Mss4/transl-control_tumour"/>
</dbReference>
<dbReference type="FunFam" id="2.170.150.10:FF:000002">
    <property type="entry name" value="Translationally-controlled tumor protein homolog"/>
    <property type="match status" value="1"/>
</dbReference>
<evidence type="ECO:0000259" key="3">
    <source>
        <dbReference type="PROSITE" id="PS51797"/>
    </source>
</evidence>
<proteinExistence type="inferred from homology"/>
<dbReference type="PROSITE" id="PS51797">
    <property type="entry name" value="TCTP_3"/>
    <property type="match status" value="1"/>
</dbReference>
<dbReference type="PANTHER" id="PTHR11991:SF0">
    <property type="entry name" value="TRANSLATIONALLY-CONTROLLED TUMOR PROTEIN"/>
    <property type="match status" value="1"/>
</dbReference>
<dbReference type="InterPro" id="IPR018103">
    <property type="entry name" value="Translation_control_tumour_CS"/>
</dbReference>
<dbReference type="Pfam" id="PF00838">
    <property type="entry name" value="TCTP"/>
    <property type="match status" value="1"/>
</dbReference>
<comment type="caution">
    <text evidence="4">The sequence shown here is derived from an EMBL/GenBank/DDBJ whole genome shotgun (WGS) entry which is preliminary data.</text>
</comment>
<dbReference type="SUPFAM" id="SSF51316">
    <property type="entry name" value="Mss4-like"/>
    <property type="match status" value="1"/>
</dbReference>
<dbReference type="GO" id="GO:0005737">
    <property type="term" value="C:cytoplasm"/>
    <property type="evidence" value="ECO:0007669"/>
    <property type="project" value="TreeGrafter"/>
</dbReference>
<gene>
    <name evidence="4" type="ORF">Daesc_008600</name>
</gene>
<evidence type="ECO:0000256" key="1">
    <source>
        <dbReference type="ARBA" id="ARBA00014759"/>
    </source>
</evidence>
<dbReference type="AlphaFoldDB" id="A0AAX6MCS4"/>
<dbReference type="EMBL" id="JBANMG010000008">
    <property type="protein sequence ID" value="KAK6950274.1"/>
    <property type="molecule type" value="Genomic_DNA"/>
</dbReference>
<name>A0AAX6MCS4_9PEZI</name>
<dbReference type="InterPro" id="IPR011057">
    <property type="entry name" value="Mss4-like_sf"/>
</dbReference>
<dbReference type="InterPro" id="IPR018105">
    <property type="entry name" value="Translational_control_tumour_p"/>
</dbReference>
<evidence type="ECO:0000256" key="2">
    <source>
        <dbReference type="PROSITE-ProRule" id="PRU01133"/>
    </source>
</evidence>
<protein>
    <recommendedName>
        <fullName evidence="1">Translationally-controlled tumor protein homolog</fullName>
    </recommendedName>
</protein>
<dbReference type="PRINTS" id="PR01653">
    <property type="entry name" value="TCTPROTEIN"/>
</dbReference>
<dbReference type="Gene3D" id="2.170.150.10">
    <property type="entry name" value="Metal Binding Protein, Guanine Nucleotide Exchange Factor, Chain A"/>
    <property type="match status" value="1"/>
</dbReference>
<dbReference type="PROSITE" id="PS01003">
    <property type="entry name" value="TCTP_2"/>
    <property type="match status" value="1"/>
</dbReference>
<dbReference type="GO" id="GO:0005509">
    <property type="term" value="F:calcium ion binding"/>
    <property type="evidence" value="ECO:0007669"/>
    <property type="project" value="TreeGrafter"/>
</dbReference>
<sequence length="171" mass="19163">MIIYRDALTESKDELLSDSFKLKEVDGVAYEADCAMIEIGAVEVDTGANASAEEADEGVEDSAQKVNNIIHSFRLQPTSFDKASYLSYLKGYMKKLAKHLKDNGASDEEVKDFQTKAQGFAKKIVSNFKDYEFYTGESMDVDGMVVLLNYREDGVTPYVTVWKHGLEEMKV</sequence>